<evidence type="ECO:0000313" key="1">
    <source>
        <dbReference type="EMBL" id="SUU90704.1"/>
    </source>
</evidence>
<evidence type="ECO:0000313" key="2">
    <source>
        <dbReference type="Proteomes" id="UP000254701"/>
    </source>
</evidence>
<dbReference type="AlphaFoldDB" id="A0A380WRD9"/>
<name>A0A380WRD9_AMIAI</name>
<reference evidence="1 2" key="1">
    <citation type="submission" date="2018-06" db="EMBL/GenBank/DDBJ databases">
        <authorList>
            <consortium name="Pathogen Informatics"/>
            <person name="Doyle S."/>
        </authorList>
    </citation>
    <scope>NUCLEOTIDE SEQUENCE [LARGE SCALE GENOMIC DNA]</scope>
    <source>
        <strain evidence="1 2">NCTC10684</strain>
    </source>
</reference>
<proteinExistence type="predicted"/>
<dbReference type="EMBL" id="UFSM01000001">
    <property type="protein sequence ID" value="SUU90704.1"/>
    <property type="molecule type" value="Genomic_DNA"/>
</dbReference>
<dbReference type="Proteomes" id="UP000254701">
    <property type="component" value="Unassembled WGS sequence"/>
</dbReference>
<organism evidence="1 2">
    <name type="scientific">Aminobacter aminovorans</name>
    <name type="common">Chelatobacter heintzii</name>
    <dbReference type="NCBI Taxonomy" id="83263"/>
    <lineage>
        <taxon>Bacteria</taxon>
        <taxon>Pseudomonadati</taxon>
        <taxon>Pseudomonadota</taxon>
        <taxon>Alphaproteobacteria</taxon>
        <taxon>Hyphomicrobiales</taxon>
        <taxon>Phyllobacteriaceae</taxon>
        <taxon>Aminobacter</taxon>
    </lineage>
</organism>
<accession>A0A380WRD9</accession>
<sequence>MRAGPASFRSISYSHSSLSATPRAIGLTPATPSRARKRLTKSMVAGDTFTASPAPDVAAIMLEGQGVLTGAKNSIGQRDVPPP</sequence>
<protein>
    <submittedName>
        <fullName evidence="1">Uncharacterized protein</fullName>
    </submittedName>
</protein>
<gene>
    <name evidence="1" type="ORF">NCTC10684_03962</name>
</gene>